<keyword evidence="3" id="KW-1185">Reference proteome</keyword>
<evidence type="ECO:0000256" key="1">
    <source>
        <dbReference type="SAM" id="MobiDB-lite"/>
    </source>
</evidence>
<sequence length="161" mass="17314">MTAAAAVPNALMSRCWGWRHYGRRWGTHWHRRPTRRQWRRGLSGGGGGGLRSPLASTAGGEAAHGRQPPRASRLRSSSALMASPSSPRSSCLAATADAGVELVPLLMYSPQATQFCQPFLCCHHRQADADASGGRWEALAELEEDNEMVCGAGGLLSRHLP</sequence>
<organism evidence="2 3">
    <name type="scientific">Oryza sativa subsp. japonica</name>
    <name type="common">Rice</name>
    <dbReference type="NCBI Taxonomy" id="39947"/>
    <lineage>
        <taxon>Eukaryota</taxon>
        <taxon>Viridiplantae</taxon>
        <taxon>Streptophyta</taxon>
        <taxon>Embryophyta</taxon>
        <taxon>Tracheophyta</taxon>
        <taxon>Spermatophyta</taxon>
        <taxon>Magnoliopsida</taxon>
        <taxon>Liliopsida</taxon>
        <taxon>Poales</taxon>
        <taxon>Poaceae</taxon>
        <taxon>BOP clade</taxon>
        <taxon>Oryzoideae</taxon>
        <taxon>Oryzeae</taxon>
        <taxon>Oryzinae</taxon>
        <taxon>Oryza</taxon>
        <taxon>Oryza sativa</taxon>
    </lineage>
</organism>
<feature type="compositionally biased region" description="Low complexity" evidence="1">
    <location>
        <begin position="68"/>
        <end position="84"/>
    </location>
</feature>
<reference evidence="2 3" key="2">
    <citation type="journal article" date="2013" name="Plant Cell Physiol.">
        <title>Rice Annotation Project Database (RAP-DB): an integrative and interactive database for rice genomics.</title>
        <authorList>
            <person name="Sakai H."/>
            <person name="Lee S.S."/>
            <person name="Tanaka T."/>
            <person name="Numa H."/>
            <person name="Kim J."/>
            <person name="Kawahara Y."/>
            <person name="Wakimoto H."/>
            <person name="Yang C.C."/>
            <person name="Iwamoto M."/>
            <person name="Abe T."/>
            <person name="Yamada Y."/>
            <person name="Muto A."/>
            <person name="Inokuchi H."/>
            <person name="Ikemura T."/>
            <person name="Matsumoto T."/>
            <person name="Sasaki T."/>
            <person name="Itoh T."/>
        </authorList>
    </citation>
    <scope>NUCLEOTIDE SEQUENCE [LARGE SCALE GENOMIC DNA]</scope>
    <source>
        <strain evidence="3">cv. Nipponbare</strain>
    </source>
</reference>
<reference evidence="2 3" key="3">
    <citation type="journal article" date="2013" name="Rice">
        <title>Improvement of the Oryza sativa Nipponbare reference genome using next generation sequence and optical map data.</title>
        <authorList>
            <person name="Kawahara Y."/>
            <person name="de la Bastide M."/>
            <person name="Hamilton J.P."/>
            <person name="Kanamori H."/>
            <person name="McCombie W.R."/>
            <person name="Ouyang S."/>
            <person name="Schwartz D.C."/>
            <person name="Tanaka T."/>
            <person name="Wu J."/>
            <person name="Zhou S."/>
            <person name="Childs K.L."/>
            <person name="Davidson R.M."/>
            <person name="Lin H."/>
            <person name="Quesada-Ocampo L."/>
            <person name="Vaillancourt B."/>
            <person name="Sakai H."/>
            <person name="Lee S.S."/>
            <person name="Kim J."/>
            <person name="Numa H."/>
            <person name="Itoh T."/>
            <person name="Buell C.R."/>
            <person name="Matsumoto T."/>
        </authorList>
    </citation>
    <scope>NUCLEOTIDE SEQUENCE [LARGE SCALE GENOMIC DNA]</scope>
    <source>
        <strain evidence="3">cv. Nipponbare</strain>
    </source>
</reference>
<dbReference type="EMBL" id="AP014961">
    <property type="protein sequence ID" value="BAS92997.1"/>
    <property type="molecule type" value="Genomic_DNA"/>
</dbReference>
<reference evidence="3" key="1">
    <citation type="journal article" date="2005" name="Nature">
        <title>The map-based sequence of the rice genome.</title>
        <authorList>
            <consortium name="International rice genome sequencing project (IRGSP)"/>
            <person name="Matsumoto T."/>
            <person name="Wu J."/>
            <person name="Kanamori H."/>
            <person name="Katayose Y."/>
            <person name="Fujisawa M."/>
            <person name="Namiki N."/>
            <person name="Mizuno H."/>
            <person name="Yamamoto K."/>
            <person name="Antonio B.A."/>
            <person name="Baba T."/>
            <person name="Sakata K."/>
            <person name="Nagamura Y."/>
            <person name="Aoki H."/>
            <person name="Arikawa K."/>
            <person name="Arita K."/>
            <person name="Bito T."/>
            <person name="Chiden Y."/>
            <person name="Fujitsuka N."/>
            <person name="Fukunaka R."/>
            <person name="Hamada M."/>
            <person name="Harada C."/>
            <person name="Hayashi A."/>
            <person name="Hijishita S."/>
            <person name="Honda M."/>
            <person name="Hosokawa S."/>
            <person name="Ichikawa Y."/>
            <person name="Idonuma A."/>
            <person name="Iijima M."/>
            <person name="Ikeda M."/>
            <person name="Ikeno M."/>
            <person name="Ito K."/>
            <person name="Ito S."/>
            <person name="Ito T."/>
            <person name="Ito Y."/>
            <person name="Ito Y."/>
            <person name="Iwabuchi A."/>
            <person name="Kamiya K."/>
            <person name="Karasawa W."/>
            <person name="Kurita K."/>
            <person name="Katagiri S."/>
            <person name="Kikuta A."/>
            <person name="Kobayashi H."/>
            <person name="Kobayashi N."/>
            <person name="Machita K."/>
            <person name="Maehara T."/>
            <person name="Masukawa M."/>
            <person name="Mizubayashi T."/>
            <person name="Mukai Y."/>
            <person name="Nagasaki H."/>
            <person name="Nagata Y."/>
            <person name="Naito S."/>
            <person name="Nakashima M."/>
            <person name="Nakama Y."/>
            <person name="Nakamichi Y."/>
            <person name="Nakamura M."/>
            <person name="Meguro A."/>
            <person name="Negishi M."/>
            <person name="Ohta I."/>
            <person name="Ohta T."/>
            <person name="Okamoto M."/>
            <person name="Ono N."/>
            <person name="Saji S."/>
            <person name="Sakaguchi M."/>
            <person name="Sakai K."/>
            <person name="Shibata M."/>
            <person name="Shimokawa T."/>
            <person name="Song J."/>
            <person name="Takazaki Y."/>
            <person name="Terasawa K."/>
            <person name="Tsugane M."/>
            <person name="Tsuji K."/>
            <person name="Ueda S."/>
            <person name="Waki K."/>
            <person name="Yamagata H."/>
            <person name="Yamamoto M."/>
            <person name="Yamamoto S."/>
            <person name="Yamane H."/>
            <person name="Yoshiki S."/>
            <person name="Yoshihara R."/>
            <person name="Yukawa K."/>
            <person name="Zhong H."/>
            <person name="Yano M."/>
            <person name="Yuan Q."/>
            <person name="Ouyang S."/>
            <person name="Liu J."/>
            <person name="Jones K.M."/>
            <person name="Gansberger K."/>
            <person name="Moffat K."/>
            <person name="Hill J."/>
            <person name="Bera J."/>
            <person name="Fadrosh D."/>
            <person name="Jin S."/>
            <person name="Johri S."/>
            <person name="Kim M."/>
            <person name="Overton L."/>
            <person name="Reardon M."/>
            <person name="Tsitrin T."/>
            <person name="Vuong H."/>
            <person name="Weaver B."/>
            <person name="Ciecko A."/>
            <person name="Tallon L."/>
            <person name="Jackson J."/>
            <person name="Pai G."/>
            <person name="Aken S.V."/>
            <person name="Utterback T."/>
            <person name="Reidmuller S."/>
            <person name="Feldblyum T."/>
            <person name="Hsiao J."/>
            <person name="Zismann V."/>
            <person name="Iobst S."/>
            <person name="de Vazeille A.R."/>
            <person name="Buell C.R."/>
            <person name="Ying K."/>
            <person name="Li Y."/>
            <person name="Lu T."/>
            <person name="Huang Y."/>
            <person name="Zhao Q."/>
            <person name="Feng Q."/>
            <person name="Zhang L."/>
            <person name="Zhu J."/>
            <person name="Weng Q."/>
            <person name="Mu J."/>
            <person name="Lu Y."/>
            <person name="Fan D."/>
            <person name="Liu Y."/>
            <person name="Guan J."/>
            <person name="Zhang Y."/>
            <person name="Yu S."/>
            <person name="Liu X."/>
            <person name="Zhang Y."/>
            <person name="Hong G."/>
            <person name="Han B."/>
            <person name="Choisne N."/>
            <person name="Demange N."/>
            <person name="Orjeda G."/>
            <person name="Samain S."/>
            <person name="Cattolico L."/>
            <person name="Pelletier E."/>
            <person name="Couloux A."/>
            <person name="Segurens B."/>
            <person name="Wincker P."/>
            <person name="D'Hont A."/>
            <person name="Scarpelli C."/>
            <person name="Weissenbach J."/>
            <person name="Salanoubat M."/>
            <person name="Quetier F."/>
            <person name="Yu Y."/>
            <person name="Kim H.R."/>
            <person name="Rambo T."/>
            <person name="Currie J."/>
            <person name="Collura K."/>
            <person name="Luo M."/>
            <person name="Yang T."/>
            <person name="Ammiraju J.S.S."/>
            <person name="Engler F."/>
            <person name="Soderlund C."/>
            <person name="Wing R.A."/>
            <person name="Palmer L.E."/>
            <person name="de la Bastide M."/>
            <person name="Spiegel L."/>
            <person name="Nascimento L."/>
            <person name="Zutavern T."/>
            <person name="O'Shaughnessy A."/>
            <person name="Dike S."/>
            <person name="Dedhia N."/>
            <person name="Preston R."/>
            <person name="Balija V."/>
            <person name="McCombie W.R."/>
            <person name="Chow T."/>
            <person name="Chen H."/>
            <person name="Chung M."/>
            <person name="Chen C."/>
            <person name="Shaw J."/>
            <person name="Wu H."/>
            <person name="Hsiao K."/>
            <person name="Chao Y."/>
            <person name="Chu M."/>
            <person name="Cheng C."/>
            <person name="Hour A."/>
            <person name="Lee P."/>
            <person name="Lin S."/>
            <person name="Lin Y."/>
            <person name="Liou J."/>
            <person name="Liu S."/>
            <person name="Hsing Y."/>
            <person name="Raghuvanshi S."/>
            <person name="Mohanty A."/>
            <person name="Bharti A.K."/>
            <person name="Gaur A."/>
            <person name="Gupta V."/>
            <person name="Kumar D."/>
            <person name="Ravi V."/>
            <person name="Vij S."/>
            <person name="Kapur A."/>
            <person name="Khurana P."/>
            <person name="Khurana P."/>
            <person name="Khurana J.P."/>
            <person name="Tyagi A.K."/>
            <person name="Gaikwad K."/>
            <person name="Singh A."/>
            <person name="Dalal V."/>
            <person name="Srivastava S."/>
            <person name="Dixit A."/>
            <person name="Pal A.K."/>
            <person name="Ghazi I.A."/>
            <person name="Yadav M."/>
            <person name="Pandit A."/>
            <person name="Bhargava A."/>
            <person name="Sureshbabu K."/>
            <person name="Batra K."/>
            <person name="Sharma T.R."/>
            <person name="Mohapatra T."/>
            <person name="Singh N.K."/>
            <person name="Messing J."/>
            <person name="Nelson A.B."/>
            <person name="Fuks G."/>
            <person name="Kavchok S."/>
            <person name="Keizer G."/>
            <person name="Linton E."/>
            <person name="Llaca V."/>
            <person name="Song R."/>
            <person name="Tanyolac B."/>
            <person name="Young S."/>
            <person name="Ho-Il K."/>
            <person name="Hahn J.H."/>
            <person name="Sangsakoo G."/>
            <person name="Vanavichit A."/>
            <person name="de Mattos Luiz.A.T."/>
            <person name="Zimmer P.D."/>
            <person name="Malone G."/>
            <person name="Dellagostin O."/>
            <person name="de Oliveira A.C."/>
            <person name="Bevan M."/>
            <person name="Bancroft I."/>
            <person name="Minx P."/>
            <person name="Cordum H."/>
            <person name="Wilson R."/>
            <person name="Cheng Z."/>
            <person name="Jin W."/>
            <person name="Jiang J."/>
            <person name="Leong S.A."/>
            <person name="Iwama H."/>
            <person name="Gojobori T."/>
            <person name="Itoh T."/>
            <person name="Niimura Y."/>
            <person name="Fujii Y."/>
            <person name="Habara T."/>
            <person name="Sakai H."/>
            <person name="Sato Y."/>
            <person name="Wilson G."/>
            <person name="Kumar K."/>
            <person name="McCouch S."/>
            <person name="Juretic N."/>
            <person name="Hoen D."/>
            <person name="Wright S."/>
            <person name="Bruskiewich R."/>
            <person name="Bureau T."/>
            <person name="Miyao A."/>
            <person name="Hirochika H."/>
            <person name="Nishikawa T."/>
            <person name="Kadowaki K."/>
            <person name="Sugiura M."/>
            <person name="Burr B."/>
            <person name="Sasaki T."/>
        </authorList>
    </citation>
    <scope>NUCLEOTIDE SEQUENCE [LARGE SCALE GENOMIC DNA]</scope>
    <source>
        <strain evidence="3">cv. Nipponbare</strain>
    </source>
</reference>
<accession>A0A0P0WJP9</accession>
<proteinExistence type="predicted"/>
<dbReference type="AlphaFoldDB" id="A0A0P0WJP9"/>
<evidence type="ECO:0000313" key="3">
    <source>
        <dbReference type="Proteomes" id="UP000059680"/>
    </source>
</evidence>
<name>A0A0P0WJP9_ORYSJ</name>
<evidence type="ECO:0000313" key="2">
    <source>
        <dbReference type="EMBL" id="BAS92997.1"/>
    </source>
</evidence>
<protein>
    <submittedName>
        <fullName evidence="2">Os05g0246100 protein</fullName>
    </submittedName>
</protein>
<dbReference type="Proteomes" id="UP000059680">
    <property type="component" value="Chromosome 5"/>
</dbReference>
<dbReference type="InParanoid" id="A0A0P0WJP9"/>
<feature type="region of interest" description="Disordered" evidence="1">
    <location>
        <begin position="36"/>
        <end position="84"/>
    </location>
</feature>
<gene>
    <name evidence="2" type="ordered locus">Os05g0246100</name>
    <name evidence="2" type="ORF">OSNPB_050246100</name>
</gene>
<dbReference type="PaxDb" id="39947-A0A0P0WJP9"/>